<keyword evidence="2" id="KW-1185">Reference proteome</keyword>
<dbReference type="EMBL" id="BAABME010000243">
    <property type="protein sequence ID" value="GAA0141029.1"/>
    <property type="molecule type" value="Genomic_DNA"/>
</dbReference>
<protein>
    <submittedName>
        <fullName evidence="1">Uncharacterized protein</fullName>
    </submittedName>
</protein>
<evidence type="ECO:0000313" key="1">
    <source>
        <dbReference type="EMBL" id="GAA0141029.1"/>
    </source>
</evidence>
<dbReference type="Proteomes" id="UP001454036">
    <property type="component" value="Unassembled WGS sequence"/>
</dbReference>
<gene>
    <name evidence="1" type="ORF">LIER_02266</name>
</gene>
<proteinExistence type="predicted"/>
<sequence>MRQQRDDVSLGGCSSLLLPMISLPYTSSTTLYIHILEGSYVGHGVIDPYLGGADPDGVCSHGWWISLLHIITDLSLTRFIVYAFGECNVVEE</sequence>
<reference evidence="1 2" key="1">
    <citation type="submission" date="2024-01" db="EMBL/GenBank/DDBJ databases">
        <title>The complete chloroplast genome sequence of Lithospermum erythrorhizon: insights into the phylogenetic relationship among Boraginaceae species and the maternal lineages of purple gromwells.</title>
        <authorList>
            <person name="Okada T."/>
            <person name="Watanabe K."/>
        </authorList>
    </citation>
    <scope>NUCLEOTIDE SEQUENCE [LARGE SCALE GENOMIC DNA]</scope>
</reference>
<dbReference type="AlphaFoldDB" id="A0AAV3NNS0"/>
<organism evidence="1 2">
    <name type="scientific">Lithospermum erythrorhizon</name>
    <name type="common">Purple gromwell</name>
    <name type="synonym">Lithospermum officinale var. erythrorhizon</name>
    <dbReference type="NCBI Taxonomy" id="34254"/>
    <lineage>
        <taxon>Eukaryota</taxon>
        <taxon>Viridiplantae</taxon>
        <taxon>Streptophyta</taxon>
        <taxon>Embryophyta</taxon>
        <taxon>Tracheophyta</taxon>
        <taxon>Spermatophyta</taxon>
        <taxon>Magnoliopsida</taxon>
        <taxon>eudicotyledons</taxon>
        <taxon>Gunneridae</taxon>
        <taxon>Pentapetalae</taxon>
        <taxon>asterids</taxon>
        <taxon>lamiids</taxon>
        <taxon>Boraginales</taxon>
        <taxon>Boraginaceae</taxon>
        <taxon>Boraginoideae</taxon>
        <taxon>Lithospermeae</taxon>
        <taxon>Lithospermum</taxon>
    </lineage>
</organism>
<name>A0AAV3NNS0_LITER</name>
<accession>A0AAV3NNS0</accession>
<evidence type="ECO:0000313" key="2">
    <source>
        <dbReference type="Proteomes" id="UP001454036"/>
    </source>
</evidence>
<comment type="caution">
    <text evidence="1">The sequence shown here is derived from an EMBL/GenBank/DDBJ whole genome shotgun (WGS) entry which is preliminary data.</text>
</comment>